<dbReference type="PRINTS" id="PR00180">
    <property type="entry name" value="CRETINALDHBP"/>
</dbReference>
<dbReference type="InterPro" id="IPR051026">
    <property type="entry name" value="PI/PC_transfer"/>
</dbReference>
<proteinExistence type="inferred from homology"/>
<dbReference type="SMART" id="SM00516">
    <property type="entry name" value="SEC14"/>
    <property type="match status" value="1"/>
</dbReference>
<dbReference type="CDD" id="cd00170">
    <property type="entry name" value="SEC14"/>
    <property type="match status" value="1"/>
</dbReference>
<dbReference type="SUPFAM" id="SSF46938">
    <property type="entry name" value="CRAL/TRIO N-terminal domain"/>
    <property type="match status" value="1"/>
</dbReference>
<evidence type="ECO:0000256" key="5">
    <source>
        <dbReference type="ARBA" id="ARBA00023034"/>
    </source>
</evidence>
<evidence type="ECO:0000256" key="9">
    <source>
        <dbReference type="SAM" id="MobiDB-lite"/>
    </source>
</evidence>
<keyword evidence="10" id="KW-0812">Transmembrane</keyword>
<protein>
    <recommendedName>
        <fullName evidence="11">CRAL-TRIO domain-containing protein</fullName>
    </recommendedName>
</protein>
<keyword evidence="3" id="KW-0813">Transport</keyword>
<evidence type="ECO:0000256" key="4">
    <source>
        <dbReference type="ARBA" id="ARBA00022927"/>
    </source>
</evidence>
<dbReference type="InterPro" id="IPR011074">
    <property type="entry name" value="CRAL/TRIO_N_dom"/>
</dbReference>
<dbReference type="EMBL" id="JAYWIO010000002">
    <property type="protein sequence ID" value="KAK7283374.1"/>
    <property type="molecule type" value="Genomic_DNA"/>
</dbReference>
<dbReference type="Pfam" id="PF00650">
    <property type="entry name" value="CRAL_TRIO"/>
    <property type="match status" value="1"/>
</dbReference>
<keyword evidence="13" id="KW-1185">Reference proteome</keyword>
<keyword evidence="4" id="KW-0653">Protein transport</keyword>
<gene>
    <name evidence="12" type="ORF">RIF29_12842</name>
</gene>
<evidence type="ECO:0000313" key="12">
    <source>
        <dbReference type="EMBL" id="KAK7283374.1"/>
    </source>
</evidence>
<reference evidence="12 13" key="1">
    <citation type="submission" date="2024-01" db="EMBL/GenBank/DDBJ databases">
        <title>The genomes of 5 underutilized Papilionoideae crops provide insights into root nodulation and disease resistanc.</title>
        <authorList>
            <person name="Yuan L."/>
        </authorList>
    </citation>
    <scope>NUCLEOTIDE SEQUENCE [LARGE SCALE GENOMIC DNA]</scope>
    <source>
        <strain evidence="12">ZHUSHIDOU_FW_LH</strain>
        <tissue evidence="12">Leaf</tissue>
    </source>
</reference>
<evidence type="ECO:0000256" key="2">
    <source>
        <dbReference type="ARBA" id="ARBA00004395"/>
    </source>
</evidence>
<keyword evidence="10" id="KW-0472">Membrane</keyword>
<keyword evidence="10" id="KW-1133">Transmembrane helix</keyword>
<dbReference type="InterPro" id="IPR001251">
    <property type="entry name" value="CRAL-TRIO_dom"/>
</dbReference>
<dbReference type="PANTHER" id="PTHR45657">
    <property type="entry name" value="CRAL-TRIO DOMAIN-CONTAINING PROTEIN YKL091C-RELATED"/>
    <property type="match status" value="1"/>
</dbReference>
<feature type="domain" description="CRAL-TRIO" evidence="11">
    <location>
        <begin position="145"/>
        <end position="319"/>
    </location>
</feature>
<dbReference type="AlphaFoldDB" id="A0AAN9INV8"/>
<dbReference type="PROSITE" id="PS50191">
    <property type="entry name" value="CRAL_TRIO"/>
    <property type="match status" value="1"/>
</dbReference>
<comment type="caution">
    <text evidence="12">The sequence shown here is derived from an EMBL/GenBank/DDBJ whole genome shotgun (WGS) entry which is preliminary data.</text>
</comment>
<dbReference type="Pfam" id="PF03765">
    <property type="entry name" value="CRAL_TRIO_N"/>
    <property type="match status" value="1"/>
</dbReference>
<dbReference type="InterPro" id="IPR036273">
    <property type="entry name" value="CRAL/TRIO_N_dom_sf"/>
</dbReference>
<name>A0AAN9INV8_CROPI</name>
<dbReference type="SUPFAM" id="SSF52087">
    <property type="entry name" value="CRAL/TRIO domain"/>
    <property type="match status" value="1"/>
</dbReference>
<comment type="subcellular location">
    <subcellularLocation>
        <location evidence="1">Cell membrane</location>
        <topology evidence="1">Peripheral membrane protein</topology>
    </subcellularLocation>
    <subcellularLocation>
        <location evidence="2">Golgi apparatus membrane</location>
        <topology evidence="2">Peripheral membrane protein</topology>
    </subcellularLocation>
</comment>
<dbReference type="FunFam" id="3.40.525.10:FF:000011">
    <property type="entry name" value="SEC14 cytosolic factor"/>
    <property type="match status" value="1"/>
</dbReference>
<organism evidence="12 13">
    <name type="scientific">Crotalaria pallida</name>
    <name type="common">Smooth rattlebox</name>
    <name type="synonym">Crotalaria striata</name>
    <dbReference type="NCBI Taxonomy" id="3830"/>
    <lineage>
        <taxon>Eukaryota</taxon>
        <taxon>Viridiplantae</taxon>
        <taxon>Streptophyta</taxon>
        <taxon>Embryophyta</taxon>
        <taxon>Tracheophyta</taxon>
        <taxon>Spermatophyta</taxon>
        <taxon>Magnoliopsida</taxon>
        <taxon>eudicotyledons</taxon>
        <taxon>Gunneridae</taxon>
        <taxon>Pentapetalae</taxon>
        <taxon>rosids</taxon>
        <taxon>fabids</taxon>
        <taxon>Fabales</taxon>
        <taxon>Fabaceae</taxon>
        <taxon>Papilionoideae</taxon>
        <taxon>50 kb inversion clade</taxon>
        <taxon>genistoids sensu lato</taxon>
        <taxon>core genistoids</taxon>
        <taxon>Crotalarieae</taxon>
        <taxon>Crotalaria</taxon>
    </lineage>
</organism>
<comment type="similarity">
    <text evidence="7">Belongs to the SFH family.</text>
</comment>
<feature type="coiled-coil region" evidence="8">
    <location>
        <begin position="512"/>
        <end position="564"/>
    </location>
</feature>
<dbReference type="GO" id="GO:0005886">
    <property type="term" value="C:plasma membrane"/>
    <property type="evidence" value="ECO:0007669"/>
    <property type="project" value="UniProtKB-SubCell"/>
</dbReference>
<feature type="region of interest" description="Disordered" evidence="9">
    <location>
        <begin position="1"/>
        <end position="27"/>
    </location>
</feature>
<keyword evidence="5" id="KW-0333">Golgi apparatus</keyword>
<evidence type="ECO:0000256" key="7">
    <source>
        <dbReference type="ARBA" id="ARBA00038020"/>
    </source>
</evidence>
<evidence type="ECO:0000256" key="1">
    <source>
        <dbReference type="ARBA" id="ARBA00004202"/>
    </source>
</evidence>
<feature type="transmembrane region" description="Helical" evidence="10">
    <location>
        <begin position="471"/>
        <end position="492"/>
    </location>
</feature>
<feature type="compositionally biased region" description="Basic and acidic residues" evidence="9">
    <location>
        <begin position="15"/>
        <end position="27"/>
    </location>
</feature>
<dbReference type="InterPro" id="IPR036865">
    <property type="entry name" value="CRAL-TRIO_dom_sf"/>
</dbReference>
<evidence type="ECO:0000256" key="8">
    <source>
        <dbReference type="SAM" id="Coils"/>
    </source>
</evidence>
<dbReference type="PANTHER" id="PTHR45657:SF17">
    <property type="entry name" value="CELLULAR RETINALDEHYDE BINDING_ALPHA-TOCOPHEROL TRANSPORT, CRAL_TRIO-RELATED"/>
    <property type="match status" value="1"/>
</dbReference>
<evidence type="ECO:0000256" key="3">
    <source>
        <dbReference type="ARBA" id="ARBA00022448"/>
    </source>
</evidence>
<evidence type="ECO:0000256" key="10">
    <source>
        <dbReference type="SAM" id="Phobius"/>
    </source>
</evidence>
<evidence type="ECO:0000256" key="6">
    <source>
        <dbReference type="ARBA" id="ARBA00023054"/>
    </source>
</evidence>
<dbReference type="GO" id="GO:0015031">
    <property type="term" value="P:protein transport"/>
    <property type="evidence" value="ECO:0007669"/>
    <property type="project" value="UniProtKB-KW"/>
</dbReference>
<dbReference type="Gene3D" id="1.10.8.20">
    <property type="entry name" value="N-terminal domain of phosphatidylinositol transfer protein sec14p"/>
    <property type="match status" value="1"/>
</dbReference>
<evidence type="ECO:0000259" key="11">
    <source>
        <dbReference type="PROSITE" id="PS50191"/>
    </source>
</evidence>
<dbReference type="Gene3D" id="3.40.525.10">
    <property type="entry name" value="CRAL-TRIO lipid binding domain"/>
    <property type="match status" value="1"/>
</dbReference>
<evidence type="ECO:0000313" key="13">
    <source>
        <dbReference type="Proteomes" id="UP001372338"/>
    </source>
</evidence>
<dbReference type="SMART" id="SM01100">
    <property type="entry name" value="CRAL_TRIO_N"/>
    <property type="match status" value="1"/>
</dbReference>
<keyword evidence="6 8" id="KW-0175">Coiled coil</keyword>
<dbReference type="GO" id="GO:0000139">
    <property type="term" value="C:Golgi membrane"/>
    <property type="evidence" value="ECO:0007669"/>
    <property type="project" value="UniProtKB-SubCell"/>
</dbReference>
<sequence length="625" mass="70657">MSGGHCFEGFSGNNERQEQRLDFENSEDDKWTRMGSLKKKAINASTKFRHSLKKKRSRKSGSRSNSLSIEDVRDAEELQAVDAFRHALMLDSLLPPRHDDYHMLLRFLKARKFDIEKAKHMWANMIQWRKDYGTDTIIEDFEFKELCEVLQYYPQGYHGVDKEGRPVYIERLGKVDPNKLMQVTTMERYLRYHVQGFEKAFSVKFPACSIAAKRHIDSSTTILDVQGVGFKNLTKSARELIMRMQKIDNDYYPETLCQMFIINAGPGFKLLWNTVKTFLDPKTTSKIHVLGNKFRSKLLEIIDASELPEFLGGSCTCVDQGGCMRSDKGPWQDLNILKMVLSGELQGSRQIVTVSNDAGRVIECEKISYPTIKTSDTSAAESGSEVEDITSPKANGTCISPMLLTPVREEVRLAGNTSLAGGFSECDVPMVDKTIDVGSKEKQESPQNSFGSTENFLSNSEISRNGSYCSYIWAVIVAFFLSLFTFAHSIALRVTKGMPSMTIDLISKEEHLLSALKRIGKLEEKVDMLQSKPTVMPYEKEELLNAAVRRVEALEAELIATKKALYEALIRQDELMGYIASHEKCKVKLPSCMGMGSPKRVFNVFVSRERFAAEEILYMTELFGG</sequence>
<accession>A0AAN9INV8</accession>
<dbReference type="Proteomes" id="UP001372338">
    <property type="component" value="Unassembled WGS sequence"/>
</dbReference>